<sequence>MSSCENFRFIENYRPWRDLTFKFYADGKLTIIDNRTGLVVAPRDLKGESRDFYVRKRIAFIKNDLVAKRLRQAN</sequence>
<organism evidence="1 2">
    <name type="scientific">Paenibacillus sabuli</name>
    <dbReference type="NCBI Taxonomy" id="2772509"/>
    <lineage>
        <taxon>Bacteria</taxon>
        <taxon>Bacillati</taxon>
        <taxon>Bacillota</taxon>
        <taxon>Bacilli</taxon>
        <taxon>Bacillales</taxon>
        <taxon>Paenibacillaceae</taxon>
        <taxon>Paenibacillus</taxon>
    </lineage>
</organism>
<comment type="caution">
    <text evidence="1">The sequence shown here is derived from an EMBL/GenBank/DDBJ whole genome shotgun (WGS) entry which is preliminary data.</text>
</comment>
<evidence type="ECO:0000313" key="2">
    <source>
        <dbReference type="Proteomes" id="UP000621560"/>
    </source>
</evidence>
<reference evidence="1" key="1">
    <citation type="submission" date="2020-09" db="EMBL/GenBank/DDBJ databases">
        <title>A novel bacterium of genus Paenibacillus, isolated from South China Sea.</title>
        <authorList>
            <person name="Huang H."/>
            <person name="Mo K."/>
            <person name="Hu Y."/>
        </authorList>
    </citation>
    <scope>NUCLEOTIDE SEQUENCE</scope>
    <source>
        <strain evidence="1">IB182496</strain>
    </source>
</reference>
<proteinExistence type="predicted"/>
<name>A0A927BW33_9BACL</name>
<dbReference type="RefSeq" id="WP_190921038.1">
    <property type="nucleotide sequence ID" value="NZ_JACXIZ010000048.1"/>
</dbReference>
<dbReference type="AlphaFoldDB" id="A0A927BW33"/>
<protein>
    <submittedName>
        <fullName evidence="1">Uncharacterized protein</fullName>
    </submittedName>
</protein>
<evidence type="ECO:0000313" key="1">
    <source>
        <dbReference type="EMBL" id="MBD2847933.1"/>
    </source>
</evidence>
<dbReference type="Proteomes" id="UP000621560">
    <property type="component" value="Unassembled WGS sequence"/>
</dbReference>
<accession>A0A927BW33</accession>
<keyword evidence="2" id="KW-1185">Reference proteome</keyword>
<gene>
    <name evidence="1" type="ORF">IDH44_22285</name>
</gene>
<dbReference type="EMBL" id="JACXIZ010000048">
    <property type="protein sequence ID" value="MBD2847933.1"/>
    <property type="molecule type" value="Genomic_DNA"/>
</dbReference>